<evidence type="ECO:0000256" key="7">
    <source>
        <dbReference type="ARBA" id="ARBA00023065"/>
    </source>
</evidence>
<dbReference type="SUPFAM" id="SSF56935">
    <property type="entry name" value="Porins"/>
    <property type="match status" value="1"/>
</dbReference>
<dbReference type="Gene3D" id="2.170.130.10">
    <property type="entry name" value="TonB-dependent receptor, plug domain"/>
    <property type="match status" value="1"/>
</dbReference>
<dbReference type="Pfam" id="PF07715">
    <property type="entry name" value="Plug"/>
    <property type="match status" value="1"/>
</dbReference>
<dbReference type="EMBL" id="SIHO01000002">
    <property type="protein sequence ID" value="TFU02871.1"/>
    <property type="molecule type" value="Genomic_DNA"/>
</dbReference>
<evidence type="ECO:0000256" key="10">
    <source>
        <dbReference type="ARBA" id="ARBA00023237"/>
    </source>
</evidence>
<dbReference type="Proteomes" id="UP000297737">
    <property type="component" value="Unassembled WGS sequence"/>
</dbReference>
<evidence type="ECO:0000256" key="2">
    <source>
        <dbReference type="ARBA" id="ARBA00022448"/>
    </source>
</evidence>
<keyword evidence="7" id="KW-0406">Ion transport</keyword>
<organism evidence="16 17">
    <name type="scientific">Glacieibacterium arshaanense</name>
    <dbReference type="NCBI Taxonomy" id="2511025"/>
    <lineage>
        <taxon>Bacteria</taxon>
        <taxon>Pseudomonadati</taxon>
        <taxon>Pseudomonadota</taxon>
        <taxon>Alphaproteobacteria</taxon>
        <taxon>Sphingomonadales</taxon>
        <taxon>Sphingosinicellaceae</taxon>
        <taxon>Glacieibacterium</taxon>
    </lineage>
</organism>
<evidence type="ECO:0000313" key="16">
    <source>
        <dbReference type="EMBL" id="TFU02871.1"/>
    </source>
</evidence>
<dbReference type="OrthoDB" id="9775095at2"/>
<dbReference type="PANTHER" id="PTHR32552">
    <property type="entry name" value="FERRICHROME IRON RECEPTOR-RELATED"/>
    <property type="match status" value="1"/>
</dbReference>
<evidence type="ECO:0000313" key="17">
    <source>
        <dbReference type="Proteomes" id="UP000297737"/>
    </source>
</evidence>
<comment type="caution">
    <text evidence="16">The sequence shown here is derived from an EMBL/GenBank/DDBJ whole genome shotgun (WGS) entry which is preliminary data.</text>
</comment>
<keyword evidence="4" id="KW-0410">Iron transport</keyword>
<keyword evidence="8 12" id="KW-0798">TonB box</keyword>
<evidence type="ECO:0000259" key="15">
    <source>
        <dbReference type="Pfam" id="PF07715"/>
    </source>
</evidence>
<feature type="signal peptide" evidence="13">
    <location>
        <begin position="1"/>
        <end position="21"/>
    </location>
</feature>
<dbReference type="PROSITE" id="PS52016">
    <property type="entry name" value="TONB_DEPENDENT_REC_3"/>
    <property type="match status" value="1"/>
</dbReference>
<feature type="domain" description="TonB-dependent receptor-like beta-barrel" evidence="14">
    <location>
        <begin position="391"/>
        <end position="795"/>
    </location>
</feature>
<dbReference type="Gene3D" id="2.40.170.20">
    <property type="entry name" value="TonB-dependent receptor, beta-barrel domain"/>
    <property type="match status" value="1"/>
</dbReference>
<evidence type="ECO:0000256" key="12">
    <source>
        <dbReference type="RuleBase" id="RU003357"/>
    </source>
</evidence>
<gene>
    <name evidence="16" type="ORF">EUV02_06560</name>
</gene>
<sequence length="831" mass="88899">MRISSSHLAGTALALVLTAFAAAPAAAQDAGGDIVVTARRVAENLLDVPMSVGVLTSETITSANIVDTQEAVKFIPGVTIVTGTAEVGDTQINIRGVNGSRDAESNVALVVDGVQVNNINFLNMPMGTLTQFEVVKGPQGAYYGRNATAGAINITTAKPGKELGGSAQVGVANHGTFTGRAEISVPLSPDTGFLVNGFYRNSNGFFQNDGPIIGPGANTIDNYDGGNINIRLVSQITDKLEIDIKGGYSSLTSGSINYNVVFNLPNFAGINPAFNLDVNDQDFYYDSNYPTWGKQTAWIGSAKASYDLDFANLVGYVAYTSSDAQLAADGTVAAFGFFNGTSQCQATVASLHAQGYKPQTPQTLGSVPTNVLFDPNGSLLSAFGATTCDGTQYQKRTENDFSIDVRMISNSTGAFKWTAGGTYLNINRNTGVNVGWDKGLGITRNLYNSPTSTNPTEQLSNDEFTTNAFALFGTVDWEFAHNVTLAVALRYDNESRDVHNLVDPAWRNQWINGGNQPLNPGLIFGPLVDKSQTYDKLQPKISLTWNASDDWTVYGNWGIGWKAGGFNNQGSKATIDAAFNNPLINAGLNIYDDYQPETSSAFEVGVKGQALDGRLTLTAAGYINNVTDMQFFEFFVGSFGILRVVSNIDKVNIKGFEAGATFKILPGWSMYAGGNYNDSEITENNARPRTVGGKSPYTSLYTINAGTDWNVPVNDKFNFVGRADLRVTGPTWFSTAQTADYATVFNAILPLAGLPAFLGTANYTNSERDTFTTVDVRAGFTYGNAWRVEGWATNLFNAHTIAEVLPAPEFGGSFASPGARQAFGLDVTFSF</sequence>
<comment type="similarity">
    <text evidence="11 12">Belongs to the TonB-dependent receptor family.</text>
</comment>
<keyword evidence="9 11" id="KW-0472">Membrane</keyword>
<evidence type="ECO:0000256" key="4">
    <source>
        <dbReference type="ARBA" id="ARBA00022496"/>
    </source>
</evidence>
<protein>
    <submittedName>
        <fullName evidence="16">TonB-dependent receptor</fullName>
    </submittedName>
</protein>
<dbReference type="InterPro" id="IPR036942">
    <property type="entry name" value="Beta-barrel_TonB_sf"/>
</dbReference>
<dbReference type="InterPro" id="IPR039426">
    <property type="entry name" value="TonB-dep_rcpt-like"/>
</dbReference>
<keyword evidence="17" id="KW-1185">Reference proteome</keyword>
<feature type="chain" id="PRO_5021433685" evidence="13">
    <location>
        <begin position="22"/>
        <end position="831"/>
    </location>
</feature>
<dbReference type="InterPro" id="IPR000531">
    <property type="entry name" value="Beta-barrel_TonB"/>
</dbReference>
<evidence type="ECO:0000256" key="1">
    <source>
        <dbReference type="ARBA" id="ARBA00004571"/>
    </source>
</evidence>
<dbReference type="AlphaFoldDB" id="A0A4Y9EM41"/>
<keyword evidence="6" id="KW-0408">Iron</keyword>
<evidence type="ECO:0000256" key="3">
    <source>
        <dbReference type="ARBA" id="ARBA00022452"/>
    </source>
</evidence>
<reference evidence="16 17" key="1">
    <citation type="submission" date="2019-02" db="EMBL/GenBank/DDBJ databases">
        <title>Polymorphobacter sp. isolated from the lake at the Tibet of China.</title>
        <authorList>
            <person name="Li A."/>
        </authorList>
    </citation>
    <scope>NUCLEOTIDE SEQUENCE [LARGE SCALE GENOMIC DNA]</scope>
    <source>
        <strain evidence="16 17">DJ1R-1</strain>
    </source>
</reference>
<keyword evidence="10 11" id="KW-0998">Cell outer membrane</keyword>
<keyword evidence="2 11" id="KW-0813">Transport</keyword>
<feature type="domain" description="TonB-dependent receptor plug" evidence="15">
    <location>
        <begin position="45"/>
        <end position="151"/>
    </location>
</feature>
<dbReference type="GO" id="GO:0006826">
    <property type="term" value="P:iron ion transport"/>
    <property type="evidence" value="ECO:0007669"/>
    <property type="project" value="UniProtKB-KW"/>
</dbReference>
<evidence type="ECO:0000256" key="5">
    <source>
        <dbReference type="ARBA" id="ARBA00022692"/>
    </source>
</evidence>
<evidence type="ECO:0000256" key="13">
    <source>
        <dbReference type="SAM" id="SignalP"/>
    </source>
</evidence>
<keyword evidence="16" id="KW-0675">Receptor</keyword>
<dbReference type="RefSeq" id="WP_135245465.1">
    <property type="nucleotide sequence ID" value="NZ_SIHO01000002.1"/>
</dbReference>
<dbReference type="Pfam" id="PF00593">
    <property type="entry name" value="TonB_dep_Rec_b-barrel"/>
    <property type="match status" value="1"/>
</dbReference>
<dbReference type="InterPro" id="IPR037066">
    <property type="entry name" value="Plug_dom_sf"/>
</dbReference>
<evidence type="ECO:0000256" key="8">
    <source>
        <dbReference type="ARBA" id="ARBA00023077"/>
    </source>
</evidence>
<keyword evidence="13" id="KW-0732">Signal</keyword>
<evidence type="ECO:0000256" key="11">
    <source>
        <dbReference type="PROSITE-ProRule" id="PRU01360"/>
    </source>
</evidence>
<keyword evidence="3 11" id="KW-1134">Transmembrane beta strand</keyword>
<dbReference type="PANTHER" id="PTHR32552:SF81">
    <property type="entry name" value="TONB-DEPENDENT OUTER MEMBRANE RECEPTOR"/>
    <property type="match status" value="1"/>
</dbReference>
<proteinExistence type="inferred from homology"/>
<dbReference type="GO" id="GO:0009279">
    <property type="term" value="C:cell outer membrane"/>
    <property type="evidence" value="ECO:0007669"/>
    <property type="project" value="UniProtKB-SubCell"/>
</dbReference>
<keyword evidence="5 11" id="KW-0812">Transmembrane</keyword>
<evidence type="ECO:0000259" key="14">
    <source>
        <dbReference type="Pfam" id="PF00593"/>
    </source>
</evidence>
<accession>A0A4Y9EM41</accession>
<comment type="subcellular location">
    <subcellularLocation>
        <location evidence="1 11">Cell outer membrane</location>
        <topology evidence="1 11">Multi-pass membrane protein</topology>
    </subcellularLocation>
</comment>
<evidence type="ECO:0000256" key="9">
    <source>
        <dbReference type="ARBA" id="ARBA00023136"/>
    </source>
</evidence>
<name>A0A4Y9EM41_9SPHN</name>
<dbReference type="InterPro" id="IPR012910">
    <property type="entry name" value="Plug_dom"/>
</dbReference>
<evidence type="ECO:0000256" key="6">
    <source>
        <dbReference type="ARBA" id="ARBA00023004"/>
    </source>
</evidence>